<sequence length="119" mass="13972">MGSVKKSIEVSRKIPERLWEEKFEGSCGYALFDEKSGEIVDICLFEDICENKEEVDSLYGINDFGERVAKLENELSSLKLKPFGDKTYPITFGDFEDGKFYFIETRWTLEPQRLRHRMK</sequence>
<proteinExistence type="predicted"/>
<comment type="caution">
    <text evidence="1">The sequence shown here is derived from an EMBL/GenBank/DDBJ whole genome shotgun (WGS) entry which is preliminary data.</text>
</comment>
<protein>
    <submittedName>
        <fullName evidence="1">Uncharacterized protein</fullName>
    </submittedName>
</protein>
<dbReference type="EMBL" id="FAUW01000002">
    <property type="protein sequence ID" value="CUU77448.1"/>
    <property type="molecule type" value="Genomic_DNA"/>
</dbReference>
<organism evidence="1 2">
    <name type="scientific">Campylobacter hyointestinalis subsp. hyointestinalis</name>
    <dbReference type="NCBI Taxonomy" id="91352"/>
    <lineage>
        <taxon>Bacteria</taxon>
        <taxon>Pseudomonadati</taxon>
        <taxon>Campylobacterota</taxon>
        <taxon>Epsilonproteobacteria</taxon>
        <taxon>Campylobacterales</taxon>
        <taxon>Campylobacteraceae</taxon>
        <taxon>Campylobacter</taxon>
    </lineage>
</organism>
<dbReference type="AlphaFoldDB" id="A0A9W5ETQ8"/>
<dbReference type="Proteomes" id="UP000052257">
    <property type="component" value="Unassembled WGS sequence"/>
</dbReference>
<name>A0A9W5ETQ8_CAMHY</name>
<gene>
    <name evidence="1" type="ORF">ERS739220_00867</name>
</gene>
<accession>A0A9W5ETQ8</accession>
<reference evidence="1 2" key="1">
    <citation type="submission" date="2015-11" db="EMBL/GenBank/DDBJ databases">
        <authorList>
            <consortium name="Pathogen Informatics"/>
        </authorList>
    </citation>
    <scope>NUCLEOTIDE SEQUENCE [LARGE SCALE GENOMIC DNA]</scope>
    <source>
        <strain evidence="1 2">006A-0191</strain>
    </source>
</reference>
<evidence type="ECO:0000313" key="2">
    <source>
        <dbReference type="Proteomes" id="UP000052257"/>
    </source>
</evidence>
<dbReference type="RefSeq" id="WP_059431028.1">
    <property type="nucleotide sequence ID" value="NZ_FAUW01000002.1"/>
</dbReference>
<evidence type="ECO:0000313" key="1">
    <source>
        <dbReference type="EMBL" id="CUU77448.1"/>
    </source>
</evidence>